<sequence>MLIQSHLAKLKLKKPEKKIPTIPTFKDIVTFLLFVRSLVQCDGISATVKGVHKHVFTIHSDNINKQANNYPGIDISPFAFDGAEWPGTPGQGDFKWPQNIKWIGIEQNPGEMPVADMKRPMSGPDFIKWANMGFNDKVMDFGNTKNPSAAFNSKKRRNKNNRHPSSNTEGATVIPKDAIESTKNIKYSENVEEISSESNDGGTFQNEEKNGKLFFRNTKTENMTGKDFVYICPEGMKRYLSHIFGMMPNTGPSVDGSSYQIDSSESQHQENWYSPK</sequence>
<dbReference type="EMBL" id="BMAO01009154">
    <property type="protein sequence ID" value="GFR28988.1"/>
    <property type="molecule type" value="Genomic_DNA"/>
</dbReference>
<comment type="caution">
    <text evidence="2">The sequence shown here is derived from an EMBL/GenBank/DDBJ whole genome shotgun (WGS) entry which is preliminary data.</text>
</comment>
<dbReference type="Proteomes" id="UP000887116">
    <property type="component" value="Unassembled WGS sequence"/>
</dbReference>
<evidence type="ECO:0000313" key="3">
    <source>
        <dbReference type="Proteomes" id="UP000887116"/>
    </source>
</evidence>
<organism evidence="2 3">
    <name type="scientific">Trichonephila clavata</name>
    <name type="common">Joro spider</name>
    <name type="synonym">Nephila clavata</name>
    <dbReference type="NCBI Taxonomy" id="2740835"/>
    <lineage>
        <taxon>Eukaryota</taxon>
        <taxon>Metazoa</taxon>
        <taxon>Ecdysozoa</taxon>
        <taxon>Arthropoda</taxon>
        <taxon>Chelicerata</taxon>
        <taxon>Arachnida</taxon>
        <taxon>Araneae</taxon>
        <taxon>Araneomorphae</taxon>
        <taxon>Entelegynae</taxon>
        <taxon>Araneoidea</taxon>
        <taxon>Nephilidae</taxon>
        <taxon>Trichonephila</taxon>
    </lineage>
</organism>
<dbReference type="OrthoDB" id="6453069at2759"/>
<evidence type="ECO:0000256" key="1">
    <source>
        <dbReference type="SAM" id="MobiDB-lite"/>
    </source>
</evidence>
<gene>
    <name evidence="2" type="ORF">TNCT_587001</name>
</gene>
<keyword evidence="3" id="KW-1185">Reference proteome</keyword>
<protein>
    <submittedName>
        <fullName evidence="2">Uncharacterized protein</fullName>
    </submittedName>
</protein>
<evidence type="ECO:0000313" key="2">
    <source>
        <dbReference type="EMBL" id="GFR28988.1"/>
    </source>
</evidence>
<feature type="region of interest" description="Disordered" evidence="1">
    <location>
        <begin position="146"/>
        <end position="170"/>
    </location>
</feature>
<feature type="region of interest" description="Disordered" evidence="1">
    <location>
        <begin position="254"/>
        <end position="276"/>
    </location>
</feature>
<accession>A0A8X6JKH2</accession>
<reference evidence="2" key="1">
    <citation type="submission" date="2020-07" db="EMBL/GenBank/DDBJ databases">
        <title>Multicomponent nature underlies the extraordinary mechanical properties of spider dragline silk.</title>
        <authorList>
            <person name="Kono N."/>
            <person name="Nakamura H."/>
            <person name="Mori M."/>
            <person name="Yoshida Y."/>
            <person name="Ohtoshi R."/>
            <person name="Malay A.D."/>
            <person name="Moran D.A.P."/>
            <person name="Tomita M."/>
            <person name="Numata K."/>
            <person name="Arakawa K."/>
        </authorList>
    </citation>
    <scope>NUCLEOTIDE SEQUENCE</scope>
</reference>
<proteinExistence type="predicted"/>
<dbReference type="AlphaFoldDB" id="A0A8X6JKH2"/>
<feature type="compositionally biased region" description="Basic residues" evidence="1">
    <location>
        <begin position="153"/>
        <end position="162"/>
    </location>
</feature>
<name>A0A8X6JKH2_TRICU</name>